<evidence type="ECO:0000313" key="1">
    <source>
        <dbReference type="EMBL" id="RKL68835.1"/>
    </source>
</evidence>
<accession>A0A3A9KLV6</accession>
<name>A0A3A9KLV6_9BACI</name>
<dbReference type="SUPFAM" id="SSF57938">
    <property type="entry name" value="DnaJ/Hsp40 cysteine-rich domain"/>
    <property type="match status" value="1"/>
</dbReference>
<dbReference type="AlphaFoldDB" id="A0A3A9KLV6"/>
<organism evidence="1 2">
    <name type="scientific">Salipaludibacillus neizhouensis</name>
    <dbReference type="NCBI Taxonomy" id="885475"/>
    <lineage>
        <taxon>Bacteria</taxon>
        <taxon>Bacillati</taxon>
        <taxon>Bacillota</taxon>
        <taxon>Bacilli</taxon>
        <taxon>Bacillales</taxon>
        <taxon>Bacillaceae</taxon>
    </lineage>
</organism>
<gene>
    <name evidence="1" type="ORF">CR203_01980</name>
</gene>
<evidence type="ECO:0000313" key="2">
    <source>
        <dbReference type="Proteomes" id="UP000281498"/>
    </source>
</evidence>
<protein>
    <recommendedName>
        <fullName evidence="3">Methionine aminopeptidase</fullName>
    </recommendedName>
</protein>
<evidence type="ECO:0008006" key="3">
    <source>
        <dbReference type="Google" id="ProtNLM"/>
    </source>
</evidence>
<dbReference type="InterPro" id="IPR036410">
    <property type="entry name" value="HSP_DnaJ_Cys-rich_dom_sf"/>
</dbReference>
<comment type="caution">
    <text evidence="1">The sequence shown here is derived from an EMBL/GenBank/DDBJ whole genome shotgun (WGS) entry which is preliminary data.</text>
</comment>
<keyword evidence="2" id="KW-1185">Reference proteome</keyword>
<dbReference type="RefSeq" id="WP_110936525.1">
    <property type="nucleotide sequence ID" value="NZ_KZ614146.1"/>
</dbReference>
<dbReference type="EMBL" id="PDOE01000001">
    <property type="protein sequence ID" value="RKL68835.1"/>
    <property type="molecule type" value="Genomic_DNA"/>
</dbReference>
<proteinExistence type="predicted"/>
<dbReference type="Proteomes" id="UP000281498">
    <property type="component" value="Unassembled WGS sequence"/>
</dbReference>
<reference evidence="1 2" key="1">
    <citation type="submission" date="2017-10" db="EMBL/GenBank/DDBJ databases">
        <title>Bacillus sp. nov., a halophilic bacterium isolated from a Keqin Lake.</title>
        <authorList>
            <person name="Wang H."/>
        </authorList>
    </citation>
    <scope>NUCLEOTIDE SEQUENCE [LARGE SCALE GENOMIC DNA]</scope>
    <source>
        <strain evidence="1 2">KCTC 13187</strain>
    </source>
</reference>
<dbReference type="OrthoDB" id="2882832at2"/>
<sequence length="109" mass="12949">MLSQYFNKFEITFMKSNFFKKVSIEFSFFQNTIFKRENEVMKLGLLNSISQWNNERNERKIEVMREQGLCPECRGRGVHVPMGYYDFSVSYYECASCEGSGKFSDWAEK</sequence>